<sequence>MKNTFFKETVFLFIFTLIFNFHASAFVETKSAPNFIVLLVTGINSTQFIFKGNGEKGTDISDIPNYVKKYPFGDLQGYLENDLGLKGYVHAYCFSERDGTVTLQGKELGDPNHSNQAYINGGKLHRIMGDNKELLSNDTHITDKISGESTGKGNSWFKQAREDFIDWYAKEKNIRKENIPESVIPKRYIIIAHSMGGISARSYLSSDYYQNDVDALITIDSQHLGADGALALKHIYEFYRDNKDIECIGQLIGIAFAAQITYKTTGFEPFQKVALYSAFCAPLMGAGRAVLDDILLKGFLGWYPDQPGVQDMDPQSDFFKELNSKDFIKGNAPLKVRFIYGDGIPTPSGEIPYNRYALGLETIQTVLTSPYINDLPLDSKLMAVYASIALGTIVNQTGDIYARRDSQRGEGLTSLRAPNIDLKTFGYTFDEKGNGLLSDLIMGACTASAALETLSVILPPPAVAAAQVGAFLTCGAGAYSIFQNRLNNFLSGHGIMLRKCYEEKLIDKALEDIVLVGGNNAIHALGFSAPSQTFALLSNLNKDGSDAGTYHTVTIETVTESPNSDQAAPIEFNGQKKWVSGVMVKEPPTALKGVINTFLPKKLKSFEYSENFAAWKTIPLVDEWGNFTVSGLNFAEGQNVITFRGESWIGNKLNQILTITVNTIPILPSQFSPTPNSYTAENQPEMSVVFSRAIHSNNPPEFKKETVILRNETTGQEWDITNDAKMIQLSKDAHSEKIKIIYTPPVSLPDGKYILKVVVSG</sequence>
<dbReference type="Proteomes" id="UP000488506">
    <property type="component" value="Unassembled WGS sequence"/>
</dbReference>
<evidence type="ECO:0000313" key="2">
    <source>
        <dbReference type="EMBL" id="KAF0133365.1"/>
    </source>
</evidence>
<dbReference type="AlphaFoldDB" id="A0A833NY44"/>
<evidence type="ECO:0000259" key="1">
    <source>
        <dbReference type="Pfam" id="PF07819"/>
    </source>
</evidence>
<dbReference type="GO" id="GO:0016788">
    <property type="term" value="F:hydrolase activity, acting on ester bonds"/>
    <property type="evidence" value="ECO:0007669"/>
    <property type="project" value="InterPro"/>
</dbReference>
<accession>A0A833NY44</accession>
<dbReference type="EMBL" id="WPAF01000028">
    <property type="protein sequence ID" value="KAF0133365.1"/>
    <property type="molecule type" value="Genomic_DNA"/>
</dbReference>
<dbReference type="Pfam" id="PF07819">
    <property type="entry name" value="PGAP1"/>
    <property type="match status" value="1"/>
</dbReference>
<dbReference type="InterPro" id="IPR029058">
    <property type="entry name" value="AB_hydrolase_fold"/>
</dbReference>
<protein>
    <recommendedName>
        <fullName evidence="1">GPI inositol-deacylase PGAP1-like alpha/beta domain-containing protein</fullName>
    </recommendedName>
</protein>
<dbReference type="Gene3D" id="3.40.50.1820">
    <property type="entry name" value="alpha/beta hydrolase"/>
    <property type="match status" value="1"/>
</dbReference>
<dbReference type="SUPFAM" id="SSF53474">
    <property type="entry name" value="alpha/beta-Hydrolases"/>
    <property type="match status" value="1"/>
</dbReference>
<proteinExistence type="predicted"/>
<feature type="domain" description="GPI inositol-deacylase PGAP1-like alpha/beta" evidence="1">
    <location>
        <begin position="185"/>
        <end position="228"/>
    </location>
</feature>
<name>A0A833NY44_UNCSA</name>
<gene>
    <name evidence="2" type="ORF">FD145_1326</name>
</gene>
<comment type="caution">
    <text evidence="2">The sequence shown here is derived from an EMBL/GenBank/DDBJ whole genome shotgun (WGS) entry which is preliminary data.</text>
</comment>
<evidence type="ECO:0000313" key="3">
    <source>
        <dbReference type="Proteomes" id="UP000488506"/>
    </source>
</evidence>
<reference evidence="2 3" key="1">
    <citation type="submission" date="2019-12" db="EMBL/GenBank/DDBJ databases">
        <authorList>
            <person name="Wolfe R."/>
            <person name="Danczak R."/>
            <person name="Wilkins M."/>
        </authorList>
    </citation>
    <scope>NUCLEOTIDE SEQUENCE [LARGE SCALE GENOMIC DNA]</scope>
    <source>
        <strain evidence="2">X2_MaxBin.013</strain>
    </source>
</reference>
<dbReference type="InterPro" id="IPR012908">
    <property type="entry name" value="PGAP1-ab_dom-like"/>
</dbReference>
<organism evidence="2 3">
    <name type="scientific">Candidatus Saganbacteria bacterium</name>
    <dbReference type="NCBI Taxonomy" id="2575572"/>
    <lineage>
        <taxon>Bacteria</taxon>
        <taxon>Bacillati</taxon>
        <taxon>Saganbacteria</taxon>
    </lineage>
</organism>